<dbReference type="GO" id="GO:0034982">
    <property type="term" value="P:mitochondrial protein processing"/>
    <property type="evidence" value="ECO:0007669"/>
    <property type="project" value="TreeGrafter"/>
</dbReference>
<organism evidence="11 12">
    <name type="scientific">Pseudovirgaria hyperparasitica</name>
    <dbReference type="NCBI Taxonomy" id="470096"/>
    <lineage>
        <taxon>Eukaryota</taxon>
        <taxon>Fungi</taxon>
        <taxon>Dikarya</taxon>
        <taxon>Ascomycota</taxon>
        <taxon>Pezizomycotina</taxon>
        <taxon>Dothideomycetes</taxon>
        <taxon>Dothideomycetes incertae sedis</taxon>
        <taxon>Acrospermales</taxon>
        <taxon>Acrospermaceae</taxon>
        <taxon>Pseudovirgaria</taxon>
    </lineage>
</organism>
<sequence length="244" mass="27947">MSTTTTDTPAPQQPASPPPSTPTDASQLNTYYTWSTFFNILLSRSTPTETASYFAARDLANEASDCARCTQTVTSLFKTSPIVRFLRDETRALSGGRHSEIGPAQIHCRRCTTRQSGGFDMDYGILLCANHLQSRAQTEDTLAHELVHAYDHLRFDVQRTDLRHQACTEIRASTLSGECRFTREFFGRRQWKVTQQLQECVRRRATLSLMHRPECKDEAHASRIVNEVWESCFRDTRPFDEIYR</sequence>
<comment type="similarity">
    <text evidence="2 9">Belongs to the peptidase M76 family.</text>
</comment>
<dbReference type="GO" id="GO:0046872">
    <property type="term" value="F:metal ion binding"/>
    <property type="evidence" value="ECO:0007669"/>
    <property type="project" value="UniProtKB-KW"/>
</dbReference>
<feature type="compositionally biased region" description="Low complexity" evidence="10">
    <location>
        <begin position="1"/>
        <end position="10"/>
    </location>
</feature>
<comment type="subcellular location">
    <subcellularLocation>
        <location evidence="1 9">Mitochondrion inner membrane</location>
        <topology evidence="1 9">Peripheral membrane protein</topology>
        <orientation evidence="1 9">Intermembrane side</orientation>
    </subcellularLocation>
</comment>
<keyword evidence="6 9" id="KW-0378">Hydrolase</keyword>
<evidence type="ECO:0000256" key="5">
    <source>
        <dbReference type="ARBA" id="ARBA00022723"/>
    </source>
</evidence>
<evidence type="ECO:0000313" key="12">
    <source>
        <dbReference type="Proteomes" id="UP000799437"/>
    </source>
</evidence>
<evidence type="ECO:0000256" key="9">
    <source>
        <dbReference type="RuleBase" id="RU364057"/>
    </source>
</evidence>
<feature type="compositionally biased region" description="Pro residues" evidence="10">
    <location>
        <begin position="11"/>
        <end position="21"/>
    </location>
</feature>
<dbReference type="OrthoDB" id="285308at2759"/>
<comment type="function">
    <text evidence="8">Has a dual role in the assembly of mitochondrial ATPase. Acts as a protease that removes N-terminal residues of mitochondrial ATPase CF(0) subunit 6 at the intermembrane space side. Also involved in the correct assembly of the membrane-embedded ATPase CF(0) particle, probably mediating association of subunit 6 with the subunit 9 ring.</text>
</comment>
<dbReference type="InterPro" id="IPR019165">
    <property type="entry name" value="Peptidase_M76_ATP23"/>
</dbReference>
<dbReference type="GO" id="GO:0005743">
    <property type="term" value="C:mitochondrial inner membrane"/>
    <property type="evidence" value="ECO:0007669"/>
    <property type="project" value="UniProtKB-SubCell"/>
</dbReference>
<keyword evidence="4 9" id="KW-0645">Protease</keyword>
<evidence type="ECO:0000313" key="11">
    <source>
        <dbReference type="EMBL" id="KAF2763062.1"/>
    </source>
</evidence>
<gene>
    <name evidence="11" type="ORF">EJ05DRAFT_472002</name>
</gene>
<dbReference type="EC" id="3.4.24.-" evidence="9"/>
<accession>A0A6A6WLL9</accession>
<evidence type="ECO:0000256" key="10">
    <source>
        <dbReference type="SAM" id="MobiDB-lite"/>
    </source>
</evidence>
<keyword evidence="9" id="KW-0472">Membrane</keyword>
<evidence type="ECO:0000256" key="7">
    <source>
        <dbReference type="ARBA" id="ARBA00023049"/>
    </source>
</evidence>
<keyword evidence="7 9" id="KW-0482">Metalloprotease</keyword>
<evidence type="ECO:0000256" key="6">
    <source>
        <dbReference type="ARBA" id="ARBA00022801"/>
    </source>
</evidence>
<feature type="region of interest" description="Disordered" evidence="10">
    <location>
        <begin position="1"/>
        <end position="25"/>
    </location>
</feature>
<name>A0A6A6WLL9_9PEZI</name>
<dbReference type="Proteomes" id="UP000799437">
    <property type="component" value="Unassembled WGS sequence"/>
</dbReference>
<dbReference type="PANTHER" id="PTHR21711:SF0">
    <property type="entry name" value="MITOCHONDRIAL INNER MEMBRANE PROTEASE ATP23 HOMOLOG"/>
    <property type="match status" value="1"/>
</dbReference>
<keyword evidence="12" id="KW-1185">Reference proteome</keyword>
<dbReference type="GO" id="GO:0033615">
    <property type="term" value="P:mitochondrial proton-transporting ATP synthase complex assembly"/>
    <property type="evidence" value="ECO:0007669"/>
    <property type="project" value="TreeGrafter"/>
</dbReference>
<evidence type="ECO:0000256" key="4">
    <source>
        <dbReference type="ARBA" id="ARBA00022670"/>
    </source>
</evidence>
<protein>
    <recommendedName>
        <fullName evidence="3 9">Mitochondrial inner membrane protease ATP23</fullName>
        <ecNumber evidence="9">3.4.24.-</ecNumber>
    </recommendedName>
</protein>
<dbReference type="GeneID" id="54484142"/>
<keyword evidence="5 9" id="KW-0479">Metal-binding</keyword>
<evidence type="ECO:0000256" key="3">
    <source>
        <dbReference type="ARBA" id="ARBA00014615"/>
    </source>
</evidence>
<reference evidence="11" key="1">
    <citation type="journal article" date="2020" name="Stud. Mycol.">
        <title>101 Dothideomycetes genomes: a test case for predicting lifestyles and emergence of pathogens.</title>
        <authorList>
            <person name="Haridas S."/>
            <person name="Albert R."/>
            <person name="Binder M."/>
            <person name="Bloem J."/>
            <person name="Labutti K."/>
            <person name="Salamov A."/>
            <person name="Andreopoulos B."/>
            <person name="Baker S."/>
            <person name="Barry K."/>
            <person name="Bills G."/>
            <person name="Bluhm B."/>
            <person name="Cannon C."/>
            <person name="Castanera R."/>
            <person name="Culley D."/>
            <person name="Daum C."/>
            <person name="Ezra D."/>
            <person name="Gonzalez J."/>
            <person name="Henrissat B."/>
            <person name="Kuo A."/>
            <person name="Liang C."/>
            <person name="Lipzen A."/>
            <person name="Lutzoni F."/>
            <person name="Magnuson J."/>
            <person name="Mondo S."/>
            <person name="Nolan M."/>
            <person name="Ohm R."/>
            <person name="Pangilinan J."/>
            <person name="Park H.-J."/>
            <person name="Ramirez L."/>
            <person name="Alfaro M."/>
            <person name="Sun H."/>
            <person name="Tritt A."/>
            <person name="Yoshinaga Y."/>
            <person name="Zwiers L.-H."/>
            <person name="Turgeon B."/>
            <person name="Goodwin S."/>
            <person name="Spatafora J."/>
            <person name="Crous P."/>
            <person name="Grigoriev I."/>
        </authorList>
    </citation>
    <scope>NUCLEOTIDE SEQUENCE</scope>
    <source>
        <strain evidence="11">CBS 121739</strain>
    </source>
</reference>
<keyword evidence="9" id="KW-0999">Mitochondrion inner membrane</keyword>
<dbReference type="AlphaFoldDB" id="A0A6A6WLL9"/>
<dbReference type="EMBL" id="ML996565">
    <property type="protein sequence ID" value="KAF2763062.1"/>
    <property type="molecule type" value="Genomic_DNA"/>
</dbReference>
<proteinExistence type="inferred from homology"/>
<dbReference type="RefSeq" id="XP_033605513.1">
    <property type="nucleotide sequence ID" value="XM_033743088.1"/>
</dbReference>
<evidence type="ECO:0000256" key="8">
    <source>
        <dbReference type="ARBA" id="ARBA00025322"/>
    </source>
</evidence>
<evidence type="ECO:0000256" key="1">
    <source>
        <dbReference type="ARBA" id="ARBA00004137"/>
    </source>
</evidence>
<dbReference type="Pfam" id="PF09768">
    <property type="entry name" value="Peptidase_M76"/>
    <property type="match status" value="1"/>
</dbReference>
<dbReference type="PANTHER" id="PTHR21711">
    <property type="entry name" value="MITOCHONDRIAL INNER MEMBRANE PROTEASE"/>
    <property type="match status" value="1"/>
</dbReference>
<evidence type="ECO:0000256" key="2">
    <source>
        <dbReference type="ARBA" id="ARBA00009915"/>
    </source>
</evidence>
<keyword evidence="9" id="KW-0496">Mitochondrion</keyword>
<dbReference type="GO" id="GO:0004222">
    <property type="term" value="F:metalloendopeptidase activity"/>
    <property type="evidence" value="ECO:0007669"/>
    <property type="project" value="InterPro"/>
</dbReference>